<evidence type="ECO:0000256" key="2">
    <source>
        <dbReference type="ARBA" id="ARBA00023015"/>
    </source>
</evidence>
<dbReference type="InterPro" id="IPR001005">
    <property type="entry name" value="SANT/Myb"/>
</dbReference>
<evidence type="ECO:0000313" key="8">
    <source>
        <dbReference type="Proteomes" id="UP000231279"/>
    </source>
</evidence>
<comment type="subcellular location">
    <subcellularLocation>
        <location evidence="1">Nucleus</location>
    </subcellularLocation>
</comment>
<evidence type="ECO:0000256" key="4">
    <source>
        <dbReference type="ARBA" id="ARBA00023242"/>
    </source>
</evidence>
<protein>
    <recommendedName>
        <fullName evidence="6">HTH myb-type domain-containing protein</fullName>
    </recommendedName>
</protein>
<keyword evidence="4" id="KW-0539">Nucleus</keyword>
<gene>
    <name evidence="7" type="ORF">CDL12_00933</name>
</gene>
<evidence type="ECO:0000313" key="7">
    <source>
        <dbReference type="EMBL" id="PIN26311.1"/>
    </source>
</evidence>
<dbReference type="SUPFAM" id="SSF46689">
    <property type="entry name" value="Homeodomain-like"/>
    <property type="match status" value="1"/>
</dbReference>
<dbReference type="GO" id="GO:0003700">
    <property type="term" value="F:DNA-binding transcription factor activity"/>
    <property type="evidence" value="ECO:0007669"/>
    <property type="project" value="InterPro"/>
</dbReference>
<dbReference type="AlphaFoldDB" id="A0A2G9I975"/>
<dbReference type="GO" id="GO:0003677">
    <property type="term" value="F:DNA binding"/>
    <property type="evidence" value="ECO:0007669"/>
    <property type="project" value="InterPro"/>
</dbReference>
<evidence type="ECO:0000259" key="6">
    <source>
        <dbReference type="PROSITE" id="PS51294"/>
    </source>
</evidence>
<feature type="region of interest" description="Disordered" evidence="5">
    <location>
        <begin position="242"/>
        <end position="261"/>
    </location>
</feature>
<dbReference type="NCBIfam" id="TIGR01557">
    <property type="entry name" value="myb_SHAQKYF"/>
    <property type="match status" value="1"/>
</dbReference>
<dbReference type="InterPro" id="IPR017930">
    <property type="entry name" value="Myb_dom"/>
</dbReference>
<reference evidence="8" key="1">
    <citation type="journal article" date="2018" name="Gigascience">
        <title>Genome assembly of the Pink Ipe (Handroanthus impetiginosus, Bignoniaceae), a highly valued, ecologically keystone Neotropical timber forest tree.</title>
        <authorList>
            <person name="Silva-Junior O.B."/>
            <person name="Grattapaglia D."/>
            <person name="Novaes E."/>
            <person name="Collevatti R.G."/>
        </authorList>
    </citation>
    <scope>NUCLEOTIDE SEQUENCE [LARGE SCALE GENOMIC DNA]</scope>
    <source>
        <strain evidence="8">cv. UFG-1</strain>
    </source>
</reference>
<keyword evidence="8" id="KW-1185">Reference proteome</keyword>
<feature type="domain" description="HTH myb-type" evidence="6">
    <location>
        <begin position="61"/>
        <end position="121"/>
    </location>
</feature>
<comment type="caution">
    <text evidence="7">The sequence shown here is derived from an EMBL/GenBank/DDBJ whole genome shotgun (WGS) entry which is preliminary data.</text>
</comment>
<dbReference type="Pfam" id="PF00249">
    <property type="entry name" value="Myb_DNA-binding"/>
    <property type="match status" value="1"/>
</dbReference>
<dbReference type="InterPro" id="IPR009057">
    <property type="entry name" value="Homeodomain-like_sf"/>
</dbReference>
<dbReference type="FunFam" id="1.10.10.60:FF:000002">
    <property type="entry name" value="Myb family transcription factor"/>
    <property type="match status" value="1"/>
</dbReference>
<organism evidence="7 8">
    <name type="scientific">Handroanthus impetiginosus</name>
    <dbReference type="NCBI Taxonomy" id="429701"/>
    <lineage>
        <taxon>Eukaryota</taxon>
        <taxon>Viridiplantae</taxon>
        <taxon>Streptophyta</taxon>
        <taxon>Embryophyta</taxon>
        <taxon>Tracheophyta</taxon>
        <taxon>Spermatophyta</taxon>
        <taxon>Magnoliopsida</taxon>
        <taxon>eudicotyledons</taxon>
        <taxon>Gunneridae</taxon>
        <taxon>Pentapetalae</taxon>
        <taxon>asterids</taxon>
        <taxon>lamiids</taxon>
        <taxon>Lamiales</taxon>
        <taxon>Bignoniaceae</taxon>
        <taxon>Crescentiina</taxon>
        <taxon>Tabebuia alliance</taxon>
        <taxon>Handroanthus</taxon>
    </lineage>
</organism>
<accession>A0A2G9I975</accession>
<sequence>MEGSGETECSKTNPCNKNNNDDGRQEKNESCNLRSGGTSSNSTIEESTHDHKKPNVRPYVRSKMPRLRWTPDLHLRFVQAVERLGGEERATPKLVLQLMNVKGLNIAHVKSHLQMYRSKKTVDDNLNSQGLADQRFFMEGVDGNMYKLNQLPLLPSFIQRHHSNFRYGDASWINGNGKWMHNYNKTEPGIFYGSLAERTLGSHYYKSANPDPCSRIPSSIEDLKVEFGSLNKQEHSRILSKQNPNIDQLQPRSELSRSNLGSKRKASDCELDLNLSLSFEYPRNYDHEEKGILQEDENLSLSLHTVSSCSKKVKEDVAVSGKSERGASTLDLTL</sequence>
<dbReference type="PANTHER" id="PTHR31314">
    <property type="entry name" value="MYB FAMILY TRANSCRIPTION FACTOR PHL7-LIKE"/>
    <property type="match status" value="1"/>
</dbReference>
<feature type="compositionally biased region" description="Polar residues" evidence="5">
    <location>
        <begin position="30"/>
        <end position="45"/>
    </location>
</feature>
<name>A0A2G9I975_9LAMI</name>
<feature type="region of interest" description="Disordered" evidence="5">
    <location>
        <begin position="1"/>
        <end position="59"/>
    </location>
</feature>
<evidence type="ECO:0000256" key="1">
    <source>
        <dbReference type="ARBA" id="ARBA00004123"/>
    </source>
</evidence>
<dbReference type="InterPro" id="IPR046955">
    <property type="entry name" value="PHR1-like"/>
</dbReference>
<keyword evidence="2" id="KW-0805">Transcription regulation</keyword>
<dbReference type="EMBL" id="NKXS01000111">
    <property type="protein sequence ID" value="PIN26311.1"/>
    <property type="molecule type" value="Genomic_DNA"/>
</dbReference>
<keyword evidence="3" id="KW-0804">Transcription</keyword>
<dbReference type="Proteomes" id="UP000231279">
    <property type="component" value="Unassembled WGS sequence"/>
</dbReference>
<dbReference type="InterPro" id="IPR006447">
    <property type="entry name" value="Myb_dom_plants"/>
</dbReference>
<evidence type="ECO:0000256" key="5">
    <source>
        <dbReference type="SAM" id="MobiDB-lite"/>
    </source>
</evidence>
<feature type="compositionally biased region" description="Basic and acidic residues" evidence="5">
    <location>
        <begin position="19"/>
        <end position="29"/>
    </location>
</feature>
<dbReference type="PROSITE" id="PS51294">
    <property type="entry name" value="HTH_MYB"/>
    <property type="match status" value="1"/>
</dbReference>
<dbReference type="PANTHER" id="PTHR31314:SF168">
    <property type="entry name" value="MYB-LIKE HTH TRANSCRIPTIONAL REGULATOR FAMILY PROTEIN"/>
    <property type="match status" value="1"/>
</dbReference>
<dbReference type="STRING" id="429701.A0A2G9I975"/>
<evidence type="ECO:0000256" key="3">
    <source>
        <dbReference type="ARBA" id="ARBA00023163"/>
    </source>
</evidence>
<proteinExistence type="predicted"/>
<dbReference type="Gene3D" id="1.10.10.60">
    <property type="entry name" value="Homeodomain-like"/>
    <property type="match status" value="1"/>
</dbReference>
<dbReference type="OrthoDB" id="551907at2759"/>
<dbReference type="GO" id="GO:0005634">
    <property type="term" value="C:nucleus"/>
    <property type="evidence" value="ECO:0007669"/>
    <property type="project" value="UniProtKB-SubCell"/>
</dbReference>